<name>A0AAJ2ZI95_9ACTN</name>
<dbReference type="AlphaFoldDB" id="A0AAJ2ZI95"/>
<dbReference type="RefSeq" id="WP_154226351.1">
    <property type="nucleotide sequence ID" value="NZ_CP045309.1"/>
</dbReference>
<comment type="caution">
    <text evidence="1">The sequence shown here is derived from an EMBL/GenBank/DDBJ whole genome shotgun (WGS) entry which is preliminary data.</text>
</comment>
<protein>
    <submittedName>
        <fullName evidence="1">Uncharacterized protein</fullName>
    </submittedName>
</protein>
<reference evidence="1 2" key="1">
    <citation type="submission" date="2020-02" db="EMBL/GenBank/DDBJ databases">
        <title>WGS of Micromonospora spp. isolated from hot spring.</title>
        <authorList>
            <person name="Thawai C."/>
        </authorList>
    </citation>
    <scope>NUCLEOTIDE SEQUENCE [LARGE SCALE GENOMIC DNA]</scope>
    <source>
        <strain evidence="1 2">TMS7</strain>
    </source>
</reference>
<evidence type="ECO:0000313" key="1">
    <source>
        <dbReference type="EMBL" id="NES30225.1"/>
    </source>
</evidence>
<sequence length="56" mass="6153">MQQADDLVVQLWADRTGQQRGRQLVAAYGTSVVSDLDAVRWLERGAVTGGMRYGVT</sequence>
<gene>
    <name evidence="1" type="ORF">G3561_22075</name>
</gene>
<dbReference type="EMBL" id="JAAHBZ010000010">
    <property type="protein sequence ID" value="NES30225.1"/>
    <property type="molecule type" value="Genomic_DNA"/>
</dbReference>
<dbReference type="Proteomes" id="UP000477779">
    <property type="component" value="Unassembled WGS sequence"/>
</dbReference>
<accession>A0AAJ2ZI95</accession>
<evidence type="ECO:0000313" key="2">
    <source>
        <dbReference type="Proteomes" id="UP000477779"/>
    </source>
</evidence>
<proteinExistence type="predicted"/>
<organism evidence="1 2">
    <name type="scientific">Micromonospora terminaliae</name>
    <dbReference type="NCBI Taxonomy" id="1914461"/>
    <lineage>
        <taxon>Bacteria</taxon>
        <taxon>Bacillati</taxon>
        <taxon>Actinomycetota</taxon>
        <taxon>Actinomycetes</taxon>
        <taxon>Micromonosporales</taxon>
        <taxon>Micromonosporaceae</taxon>
        <taxon>Micromonospora</taxon>
    </lineage>
</organism>